<organism evidence="4 5">
    <name type="scientific">Salimicrobium flavidum</name>
    <dbReference type="NCBI Taxonomy" id="570947"/>
    <lineage>
        <taxon>Bacteria</taxon>
        <taxon>Bacillati</taxon>
        <taxon>Bacillota</taxon>
        <taxon>Bacilli</taxon>
        <taxon>Bacillales</taxon>
        <taxon>Bacillaceae</taxon>
        <taxon>Salimicrobium</taxon>
    </lineage>
</organism>
<feature type="chain" id="PRO_5012726826" evidence="2">
    <location>
        <begin position="23"/>
        <end position="434"/>
    </location>
</feature>
<feature type="domain" description="Transglycosylase SLT" evidence="3">
    <location>
        <begin position="37"/>
        <end position="160"/>
    </location>
</feature>
<keyword evidence="5" id="KW-1185">Reference proteome</keyword>
<dbReference type="InterPro" id="IPR023346">
    <property type="entry name" value="Lysozyme-like_dom_sf"/>
</dbReference>
<dbReference type="AlphaFoldDB" id="A0A1N7JWZ6"/>
<accession>A0A1N7JWZ6</accession>
<dbReference type="STRING" id="570947.SAMN05421687_10814"/>
<feature type="signal peptide" evidence="2">
    <location>
        <begin position="1"/>
        <end position="22"/>
    </location>
</feature>
<evidence type="ECO:0000259" key="3">
    <source>
        <dbReference type="Pfam" id="PF01464"/>
    </source>
</evidence>
<keyword evidence="1 2" id="KW-0732">Signal</keyword>
<evidence type="ECO:0000256" key="1">
    <source>
        <dbReference type="ARBA" id="ARBA00022729"/>
    </source>
</evidence>
<evidence type="ECO:0000256" key="2">
    <source>
        <dbReference type="SAM" id="SignalP"/>
    </source>
</evidence>
<proteinExistence type="predicted"/>
<dbReference type="Proteomes" id="UP000187608">
    <property type="component" value="Unassembled WGS sequence"/>
</dbReference>
<gene>
    <name evidence="4" type="ORF">SAMN05421687_10814</name>
</gene>
<dbReference type="EMBL" id="FTOC01000008">
    <property type="protein sequence ID" value="SIS53858.1"/>
    <property type="molecule type" value="Genomic_DNA"/>
</dbReference>
<evidence type="ECO:0000313" key="5">
    <source>
        <dbReference type="Proteomes" id="UP000187608"/>
    </source>
</evidence>
<evidence type="ECO:0000313" key="4">
    <source>
        <dbReference type="EMBL" id="SIS53858.1"/>
    </source>
</evidence>
<dbReference type="InterPro" id="IPR008258">
    <property type="entry name" value="Transglycosylase_SLT_dom_1"/>
</dbReference>
<dbReference type="OrthoDB" id="2690990at2"/>
<sequence length="434" mass="49398">MKKWIAIGIACLLALTSSPLSAEEKMSHKEILTTIVEVANENDIPAEIMIAIASKESGADGEYFRHYDENGDVIMTDDGGIGLMQITELSDTDYSAEELKDIENNIRAAADVLNAKWNYIGTRIPEVKTWAYQTGKASYTEKPERDVIEHWYFPVMAYNGLAETNVPKDHNEITYQDAVFQSIEQNGELFYSDDSNEESHAEEISEAMSDYFEEGETYDVGEDSGHVTFTDEKSVKLEKEGTYTRMDNFEADKLIAFNRNPTSTSKINVYDSELLNNSTSRGFYNEFSVLNKPLVFKDNDASHYGYYTVEENGEEKFISSSNLINSSHPYATTTFEPLEKTEDVVTVSNEYVSVDFNEKIDDRYLNQRNFYLKDSEGNGLRASINNSEEGDYFTVQINPIMEINKDETYTLYVHKVRDEEGNMASPVKQKIKFE</sequence>
<dbReference type="SUPFAM" id="SSF53955">
    <property type="entry name" value="Lysozyme-like"/>
    <property type="match status" value="1"/>
</dbReference>
<dbReference type="InterPro" id="IPR014755">
    <property type="entry name" value="Cu-Rt/internalin_Ig-like"/>
</dbReference>
<dbReference type="Gene3D" id="2.60.40.1220">
    <property type="match status" value="1"/>
</dbReference>
<reference evidence="5" key="1">
    <citation type="submission" date="2017-01" db="EMBL/GenBank/DDBJ databases">
        <authorList>
            <person name="Varghese N."/>
            <person name="Submissions S."/>
        </authorList>
    </citation>
    <scope>NUCLEOTIDE SEQUENCE [LARGE SCALE GENOMIC DNA]</scope>
    <source>
        <strain evidence="5">DSM 23127</strain>
    </source>
</reference>
<dbReference type="RefSeq" id="WP_076559626.1">
    <property type="nucleotide sequence ID" value="NZ_FTOC01000008.1"/>
</dbReference>
<dbReference type="Gene3D" id="1.10.530.10">
    <property type="match status" value="1"/>
</dbReference>
<dbReference type="Pfam" id="PF01464">
    <property type="entry name" value="SLT"/>
    <property type="match status" value="1"/>
</dbReference>
<name>A0A1N7JWZ6_9BACI</name>
<protein>
    <submittedName>
        <fullName evidence="4">Transglycosylase SLT domain-containing protein</fullName>
    </submittedName>
</protein>